<protein>
    <submittedName>
        <fullName evidence="2">Uncharacterized protein</fullName>
    </submittedName>
</protein>
<evidence type="ECO:0000313" key="3">
    <source>
        <dbReference type="Proteomes" id="UP000007800"/>
    </source>
</evidence>
<keyword evidence="3" id="KW-1185">Reference proteome</keyword>
<dbReference type="RefSeq" id="XP_002769276.1">
    <property type="nucleotide sequence ID" value="XM_002769230.1"/>
</dbReference>
<name>C5LMV3_PERM5</name>
<dbReference type="OrthoDB" id="10599259at2759"/>
<feature type="region of interest" description="Disordered" evidence="1">
    <location>
        <begin position="254"/>
        <end position="274"/>
    </location>
</feature>
<dbReference type="Proteomes" id="UP000007800">
    <property type="component" value="Unassembled WGS sequence"/>
</dbReference>
<dbReference type="AlphaFoldDB" id="C5LMV3"/>
<dbReference type="InParanoid" id="C5LMV3"/>
<proteinExistence type="predicted"/>
<dbReference type="GeneID" id="9054622"/>
<evidence type="ECO:0000256" key="1">
    <source>
        <dbReference type="SAM" id="MobiDB-lite"/>
    </source>
</evidence>
<reference evidence="2 3" key="1">
    <citation type="submission" date="2008-07" db="EMBL/GenBank/DDBJ databases">
        <authorList>
            <person name="El-Sayed N."/>
            <person name="Caler E."/>
            <person name="Inman J."/>
            <person name="Amedeo P."/>
            <person name="Hass B."/>
            <person name="Wortman J."/>
        </authorList>
    </citation>
    <scope>NUCLEOTIDE SEQUENCE [LARGE SCALE GENOMIC DNA]</scope>
    <source>
        <strain evidence="3">ATCC 50983 / TXsc</strain>
    </source>
</reference>
<accession>C5LMV3</accession>
<dbReference type="EMBL" id="GG683573">
    <property type="protein sequence ID" value="EER01994.1"/>
    <property type="molecule type" value="Genomic_DNA"/>
</dbReference>
<sequence length="289" mass="31905">MMSRPKAPAIVGLSSTHYWDCQEKLEDPFEEGSSYPKTVPSQDERVVRLGNRLWLDDEAPCCCSGDVDCRKEPMSPDKTPSTVASCPSSPDRLERTFLPRSAVQFEPVVQVRFCDRPETCSDIDEPLAEILSSPSSSDPDVTAGSLLSAKNASPETYGEGLSISDWQGVVFETECEIKAFDGHSALREKTYSSVDDLKSMALLMGVAPSRPRYGRVRSETVSDLEEFMEDLRLPRQRGGSAAFCLPHGRVSSSSLHESRMANDDEDNSDSEENILARMEAMGCDMDLQD</sequence>
<organism evidence="3">
    <name type="scientific">Perkinsus marinus (strain ATCC 50983 / TXsc)</name>
    <dbReference type="NCBI Taxonomy" id="423536"/>
    <lineage>
        <taxon>Eukaryota</taxon>
        <taxon>Sar</taxon>
        <taxon>Alveolata</taxon>
        <taxon>Perkinsozoa</taxon>
        <taxon>Perkinsea</taxon>
        <taxon>Perkinsida</taxon>
        <taxon>Perkinsidae</taxon>
        <taxon>Perkinsus</taxon>
    </lineage>
</organism>
<gene>
    <name evidence="2" type="ORF">Pmar_PMAR007690</name>
</gene>
<evidence type="ECO:0000313" key="2">
    <source>
        <dbReference type="EMBL" id="EER01994.1"/>
    </source>
</evidence>
<feature type="compositionally biased region" description="Acidic residues" evidence="1">
    <location>
        <begin position="263"/>
        <end position="272"/>
    </location>
</feature>